<evidence type="ECO:0000256" key="2">
    <source>
        <dbReference type="ARBA" id="ARBA00022603"/>
    </source>
</evidence>
<gene>
    <name evidence="8" type="ORF">CB5_LOCUS4559</name>
</gene>
<comment type="similarity">
    <text evidence="1 5">Belongs to the methyltransferase superfamily. METTL16/RlmF family.</text>
</comment>
<dbReference type="GO" id="GO:0008168">
    <property type="term" value="F:methyltransferase activity"/>
    <property type="evidence" value="ECO:0007669"/>
    <property type="project" value="UniProtKB-UniRule"/>
</dbReference>
<feature type="binding site" evidence="6">
    <location>
        <position position="175"/>
    </location>
    <ligand>
        <name>S-adenosyl-L-methionine</name>
        <dbReference type="ChEBI" id="CHEBI:59789"/>
    </ligand>
</feature>
<dbReference type="Pfam" id="PF05971">
    <property type="entry name" value="Methyltransf_10"/>
    <property type="match status" value="1"/>
</dbReference>
<feature type="compositionally biased region" description="Basic residues" evidence="7">
    <location>
        <begin position="1"/>
        <end position="11"/>
    </location>
</feature>
<dbReference type="EC" id="2.1.1.-" evidence="5"/>
<feature type="binding site" evidence="6">
    <location>
        <position position="120"/>
    </location>
    <ligand>
        <name>S-adenosyl-L-methionine</name>
        <dbReference type="ChEBI" id="CHEBI:59789"/>
    </ligand>
</feature>
<feature type="compositionally biased region" description="Low complexity" evidence="7">
    <location>
        <begin position="74"/>
        <end position="87"/>
    </location>
</feature>
<evidence type="ECO:0000256" key="1">
    <source>
        <dbReference type="ARBA" id="ARBA00005878"/>
    </source>
</evidence>
<evidence type="ECO:0000256" key="7">
    <source>
        <dbReference type="SAM" id="MobiDB-lite"/>
    </source>
</evidence>
<feature type="region of interest" description="Disordered" evidence="7">
    <location>
        <begin position="44"/>
        <end position="87"/>
    </location>
</feature>
<evidence type="ECO:0000256" key="4">
    <source>
        <dbReference type="ARBA" id="ARBA00022691"/>
    </source>
</evidence>
<evidence type="ECO:0000256" key="6">
    <source>
        <dbReference type="PIRSR" id="PIRSR037350-1"/>
    </source>
</evidence>
<keyword evidence="2 5" id="KW-0489">Methyltransferase</keyword>
<dbReference type="GO" id="GO:0070475">
    <property type="term" value="P:rRNA base methylation"/>
    <property type="evidence" value="ECO:0007669"/>
    <property type="project" value="TreeGrafter"/>
</dbReference>
<proteinExistence type="inferred from homology"/>
<keyword evidence="3 5" id="KW-0808">Transferase</keyword>
<dbReference type="InterPro" id="IPR010286">
    <property type="entry name" value="METTL16/RlmF"/>
</dbReference>
<protein>
    <recommendedName>
        <fullName evidence="5">U6 small nuclear RNA (adenine-(43)-N(6))-methyltransferase</fullName>
        <ecNumber evidence="5">2.1.1.-</ecNumber>
    </recommendedName>
</protein>
<feature type="binding site" evidence="6">
    <location>
        <position position="152"/>
    </location>
    <ligand>
        <name>S-adenosyl-L-methionine</name>
        <dbReference type="ChEBI" id="CHEBI:59789"/>
    </ligand>
</feature>
<dbReference type="AlphaFoldDB" id="A0A6V7NS73"/>
<feature type="region of interest" description="Disordered" evidence="7">
    <location>
        <begin position="1"/>
        <end position="31"/>
    </location>
</feature>
<evidence type="ECO:0000256" key="3">
    <source>
        <dbReference type="ARBA" id="ARBA00022679"/>
    </source>
</evidence>
<dbReference type="PANTHER" id="PTHR13393:SF0">
    <property type="entry name" value="RNA N6-ADENOSINE-METHYLTRANSFERASE METTL16"/>
    <property type="match status" value="1"/>
</dbReference>
<evidence type="ECO:0000256" key="5">
    <source>
        <dbReference type="PIRNR" id="PIRNR037350"/>
    </source>
</evidence>
<name>A0A6V7NS73_ANACO</name>
<dbReference type="EMBL" id="LR862141">
    <property type="protein sequence ID" value="CAD1821348.1"/>
    <property type="molecule type" value="Genomic_DNA"/>
</dbReference>
<accession>A0A6V7NS73</accession>
<dbReference type="PIRSF" id="PIRSF037350">
    <property type="entry name" value="Mtase_ZK1128_prd"/>
    <property type="match status" value="1"/>
</dbReference>
<feature type="compositionally biased region" description="Pro residues" evidence="7">
    <location>
        <begin position="48"/>
        <end position="73"/>
    </location>
</feature>
<dbReference type="PRINTS" id="PR01217">
    <property type="entry name" value="PRICHEXTENSN"/>
</dbReference>
<dbReference type="Gene3D" id="3.40.50.150">
    <property type="entry name" value="Vaccinia Virus protein VP39"/>
    <property type="match status" value="1"/>
</dbReference>
<keyword evidence="4 6" id="KW-0949">S-adenosyl-L-methionine</keyword>
<feature type="binding site" evidence="6">
    <location>
        <position position="248"/>
    </location>
    <ligand>
        <name>S-adenosyl-L-methionine</name>
        <dbReference type="ChEBI" id="CHEBI:59789"/>
    </ligand>
</feature>
<organism evidence="8">
    <name type="scientific">Ananas comosus var. bracteatus</name>
    <name type="common">red pineapple</name>
    <dbReference type="NCBI Taxonomy" id="296719"/>
    <lineage>
        <taxon>Eukaryota</taxon>
        <taxon>Viridiplantae</taxon>
        <taxon>Streptophyta</taxon>
        <taxon>Embryophyta</taxon>
        <taxon>Tracheophyta</taxon>
        <taxon>Spermatophyta</taxon>
        <taxon>Magnoliopsida</taxon>
        <taxon>Liliopsida</taxon>
        <taxon>Poales</taxon>
        <taxon>Bromeliaceae</taxon>
        <taxon>Bromelioideae</taxon>
        <taxon>Ananas</taxon>
    </lineage>
</organism>
<dbReference type="GO" id="GO:0005634">
    <property type="term" value="C:nucleus"/>
    <property type="evidence" value="ECO:0007669"/>
    <property type="project" value="TreeGrafter"/>
</dbReference>
<dbReference type="InterPro" id="IPR017182">
    <property type="entry name" value="METTL16/PsiM"/>
</dbReference>
<sequence length="483" mass="52447">MPSKKRPRPRRRGAEQRPAMHPRNRYTESPPDFALLASLYPSLRPFVSSPPPPPPPPRPGPPSTGPTPPPPASSPASSSSTTMASTGEHPLPIPLALRLVPFFVTSWIPDGQLCPTVPNRSNYIHWIEDLLASDLIPESSVSDGRVRGFDIGTGANCIYPLLGASLLGWSFVGSDVTDVALEWAKRNVESNPHLAELIEVRNANDSSSSVIDNTESLKLESKKDCYCGPPILLGVVKDGESFDFCMCNPPFFESIEVAGLNPKTSCGGTAAEMVCSGGERAFITRIIEDSVSLKHSFRWFTSMVGRKVNLKFLVSKAREVGASIVKTTDFVQGQTARWGLAWSFLPPIKKFIAASAQVKNHSSFMLEGLQRQIGAFQILKSVESFFMAIGASCKSDLSTFCVNVTISDEQTCNLSNSDASNKSDCATNGISFRVSVFEQIPGTLLVKGSSLQKENLPSGLFSSLFSQLEEALKREFVLKSSRN</sequence>
<dbReference type="PANTHER" id="PTHR13393">
    <property type="entry name" value="SAM-DEPENDENT METHYLTRANSFERASE"/>
    <property type="match status" value="1"/>
</dbReference>
<reference evidence="8" key="1">
    <citation type="submission" date="2020-07" db="EMBL/GenBank/DDBJ databases">
        <authorList>
            <person name="Lin J."/>
        </authorList>
    </citation>
    <scope>NUCLEOTIDE SEQUENCE</scope>
</reference>
<dbReference type="InterPro" id="IPR029063">
    <property type="entry name" value="SAM-dependent_MTases_sf"/>
</dbReference>
<evidence type="ECO:0000313" key="8">
    <source>
        <dbReference type="EMBL" id="CAD1821348.1"/>
    </source>
</evidence>
<dbReference type="SUPFAM" id="SSF53335">
    <property type="entry name" value="S-adenosyl-L-methionine-dependent methyltransferases"/>
    <property type="match status" value="1"/>
</dbReference>